<name>A0A848FAX9_9BURK</name>
<dbReference type="EMBL" id="JABBFW010000017">
    <property type="protein sequence ID" value="NML17357.1"/>
    <property type="molecule type" value="Genomic_DNA"/>
</dbReference>
<sequence>MTTNSHERPPSRREALRDGLQLTASLLKRRLACDIPAGYIDDYLALDWLEWRGGTLRLTITGENICRHFESLPRRRA</sequence>
<protein>
    <submittedName>
        <fullName evidence="1">Uncharacterized protein</fullName>
    </submittedName>
</protein>
<dbReference type="Proteomes" id="UP000574067">
    <property type="component" value="Unassembled WGS sequence"/>
</dbReference>
<comment type="caution">
    <text evidence="1">The sequence shown here is derived from an EMBL/GenBank/DDBJ whole genome shotgun (WGS) entry which is preliminary data.</text>
</comment>
<dbReference type="RefSeq" id="WP_169162260.1">
    <property type="nucleotide sequence ID" value="NZ_JABBFW010000017.1"/>
</dbReference>
<accession>A0A848FAX9</accession>
<reference evidence="1 2" key="1">
    <citation type="submission" date="2020-04" db="EMBL/GenBank/DDBJ databases">
        <title>Azohydromonas sp. isolated from soil.</title>
        <authorList>
            <person name="Dahal R.H."/>
        </authorList>
    </citation>
    <scope>NUCLEOTIDE SEQUENCE [LARGE SCALE GENOMIC DNA]</scope>
    <source>
        <strain evidence="1 2">G-1-1-14</strain>
    </source>
</reference>
<gene>
    <name evidence="1" type="ORF">HHL10_20495</name>
</gene>
<keyword evidence="2" id="KW-1185">Reference proteome</keyword>
<evidence type="ECO:0000313" key="2">
    <source>
        <dbReference type="Proteomes" id="UP000574067"/>
    </source>
</evidence>
<evidence type="ECO:0000313" key="1">
    <source>
        <dbReference type="EMBL" id="NML17357.1"/>
    </source>
</evidence>
<organism evidence="1 2">
    <name type="scientific">Azohydromonas caseinilytica</name>
    <dbReference type="NCBI Taxonomy" id="2728836"/>
    <lineage>
        <taxon>Bacteria</taxon>
        <taxon>Pseudomonadati</taxon>
        <taxon>Pseudomonadota</taxon>
        <taxon>Betaproteobacteria</taxon>
        <taxon>Burkholderiales</taxon>
        <taxon>Sphaerotilaceae</taxon>
        <taxon>Azohydromonas</taxon>
    </lineage>
</organism>
<proteinExistence type="predicted"/>
<dbReference type="AlphaFoldDB" id="A0A848FAX9"/>